<gene>
    <name evidence="7" type="primary">CMAS</name>
</gene>
<dbReference type="AlphaFoldDB" id="A0A4W4GM72"/>
<comment type="pathway">
    <text evidence="2">Amino-sugar metabolism; N-acetylneuraminate metabolism.</text>
</comment>
<protein>
    <recommendedName>
        <fullName evidence="4">N-acylneuraminate cytidylyltransferase</fullName>
        <ecNumber evidence="4">2.7.7.43</ecNumber>
    </recommendedName>
</protein>
<dbReference type="GeneTree" id="ENSGT00390000004237"/>
<dbReference type="FunFam" id="3.40.50.1000:FF:000082">
    <property type="entry name" value="N-acylneuraminate cytidylyltransferase A"/>
    <property type="match status" value="1"/>
</dbReference>
<comment type="similarity">
    <text evidence="3">Belongs to the CMP-NeuNAc synthase family.</text>
</comment>
<dbReference type="Proteomes" id="UP000314983">
    <property type="component" value="Chromosome 2"/>
</dbReference>
<comment type="catalytic activity">
    <reaction evidence="1">
        <text>an N-acylneuraminate + CTP = a CMP-N-acyl-beta-neuraminate + diphosphate</text>
        <dbReference type="Rhea" id="RHEA:11344"/>
        <dbReference type="ChEBI" id="CHEBI:33019"/>
        <dbReference type="ChEBI" id="CHEBI:37563"/>
        <dbReference type="ChEBI" id="CHEBI:60073"/>
        <dbReference type="ChEBI" id="CHEBI:68671"/>
        <dbReference type="EC" id="2.7.7.43"/>
    </reaction>
</comment>
<evidence type="ECO:0000256" key="5">
    <source>
        <dbReference type="ARBA" id="ARBA00022679"/>
    </source>
</evidence>
<reference evidence="7" key="4">
    <citation type="submission" date="2025-08" db="UniProtKB">
        <authorList>
            <consortium name="Ensembl"/>
        </authorList>
    </citation>
    <scope>IDENTIFICATION</scope>
</reference>
<dbReference type="PANTHER" id="PTHR21485">
    <property type="entry name" value="HAD SUPERFAMILY MEMBERS CMAS AND KDSC"/>
    <property type="match status" value="1"/>
</dbReference>
<evidence type="ECO:0000313" key="8">
    <source>
        <dbReference type="Proteomes" id="UP000314983"/>
    </source>
</evidence>
<keyword evidence="5" id="KW-0808">Transferase</keyword>
<accession>A0A4W4GM72</accession>
<evidence type="ECO:0000256" key="4">
    <source>
        <dbReference type="ARBA" id="ARBA00012491"/>
    </source>
</evidence>
<dbReference type="InterPro" id="IPR003329">
    <property type="entry name" value="Cytidylyl_trans"/>
</dbReference>
<sequence length="423" mass="47707">MESNMKSTPSQSKVSSSFKNTHRAALILARGGSKGIPLKNIKILAGVPLIGWVVRAALNSELLDSVWVSTDHDEIERVANLWGAQVIRRSPEVSRDSSSSLETIQEFLRLRPEVDIVCHIQATSPCLHPYHINEALKMITDKGYDYVFSVVRRHQFRWSEVNKDGKNTIPLNINLAKRPRRQDWAGELFENGSFYFYKREILENGLQQCGRIAYYEMLPEHSVDIDVDIDWPVAEERVLRFGYFGQNKPAHFRLLLCSVSGCLTDGQMYTSASGEELVSTNTRDLTAIGMLQREKTEVILMSSSDDPVSRTLAEKLSQQAGCTLRYMVEHKQAEVECLLKDRGLQWEDVAYFGTDTQDLDCLLKAGLSGVPPDAPVAAMIAAKYTCHSPSGRGALREFAQHILLLKKKVTSEMYEDCIDRKNF</sequence>
<dbReference type="InterPro" id="IPR036412">
    <property type="entry name" value="HAD-like_sf"/>
</dbReference>
<dbReference type="InterPro" id="IPR029044">
    <property type="entry name" value="Nucleotide-diphossugar_trans"/>
</dbReference>
<keyword evidence="8" id="KW-1185">Reference proteome</keyword>
<dbReference type="EC" id="2.7.7.43" evidence="4"/>
<evidence type="ECO:0000256" key="1">
    <source>
        <dbReference type="ARBA" id="ARBA00001862"/>
    </source>
</evidence>
<dbReference type="GO" id="GO:0006054">
    <property type="term" value="P:N-acetylneuraminate metabolic process"/>
    <property type="evidence" value="ECO:0007669"/>
    <property type="project" value="UniProtKB-UniPathway"/>
</dbReference>
<dbReference type="CDD" id="cd02513">
    <property type="entry name" value="CMP-NeuAc_Synthase"/>
    <property type="match status" value="1"/>
</dbReference>
<reference evidence="7" key="5">
    <citation type="submission" date="2025-09" db="UniProtKB">
        <authorList>
            <consortium name="Ensembl"/>
        </authorList>
    </citation>
    <scope>IDENTIFICATION</scope>
</reference>
<keyword evidence="6" id="KW-0548">Nucleotidyltransferase</keyword>
<dbReference type="InterPro" id="IPR050793">
    <property type="entry name" value="CMP-NeuNAc_synthase"/>
</dbReference>
<reference evidence="8" key="1">
    <citation type="journal article" date="2014" name="Science">
        <title>Nonhuman genetics. Genomic basis for the convergent evolution of electric organs.</title>
        <authorList>
            <person name="Gallant J.R."/>
            <person name="Traeger L.L."/>
            <person name="Volkening J.D."/>
            <person name="Moffett H."/>
            <person name="Chen P.H."/>
            <person name="Novina C.D."/>
            <person name="Phillips G.N.Jr."/>
            <person name="Anand R."/>
            <person name="Wells G.B."/>
            <person name="Pinch M."/>
            <person name="Guth R."/>
            <person name="Unguez G.A."/>
            <person name="Albert J.S."/>
            <person name="Zakon H.H."/>
            <person name="Samanta M.P."/>
            <person name="Sussman M.R."/>
        </authorList>
    </citation>
    <scope>NUCLEOTIDE SEQUENCE [LARGE SCALE GENOMIC DNA]</scope>
</reference>
<reference evidence="8" key="2">
    <citation type="journal article" date="2017" name="Sci. Adv.">
        <title>A tail of two voltages: Proteomic comparison of the three electric organs of the electric eel.</title>
        <authorList>
            <person name="Traeger L.L."/>
            <person name="Sabat G."/>
            <person name="Barrett-Wilt G.A."/>
            <person name="Wells G.B."/>
            <person name="Sussman M.R."/>
        </authorList>
    </citation>
    <scope>NUCLEOTIDE SEQUENCE [LARGE SCALE GENOMIC DNA]</scope>
</reference>
<dbReference type="OMA" id="HDEIECI"/>
<evidence type="ECO:0000256" key="3">
    <source>
        <dbReference type="ARBA" id="ARBA00010726"/>
    </source>
</evidence>
<dbReference type="GO" id="GO:0008781">
    <property type="term" value="F:N-acylneuraminate cytidylyltransferase activity"/>
    <property type="evidence" value="ECO:0007669"/>
    <property type="project" value="UniProtKB-EC"/>
</dbReference>
<name>A0A4W4GM72_ELEEL</name>
<organism evidence="7 8">
    <name type="scientific">Electrophorus electricus</name>
    <name type="common">Electric eel</name>
    <name type="synonym">Gymnotus electricus</name>
    <dbReference type="NCBI Taxonomy" id="8005"/>
    <lineage>
        <taxon>Eukaryota</taxon>
        <taxon>Metazoa</taxon>
        <taxon>Chordata</taxon>
        <taxon>Craniata</taxon>
        <taxon>Vertebrata</taxon>
        <taxon>Euteleostomi</taxon>
        <taxon>Actinopterygii</taxon>
        <taxon>Neopterygii</taxon>
        <taxon>Teleostei</taxon>
        <taxon>Ostariophysi</taxon>
        <taxon>Gymnotiformes</taxon>
        <taxon>Gymnotoidei</taxon>
        <taxon>Gymnotidae</taxon>
        <taxon>Electrophorus</taxon>
    </lineage>
</organism>
<dbReference type="UniPathway" id="UPA00628"/>
<dbReference type="Gene3D" id="3.40.50.1000">
    <property type="entry name" value="HAD superfamily/HAD-like"/>
    <property type="match status" value="1"/>
</dbReference>
<dbReference type="SUPFAM" id="SSF56784">
    <property type="entry name" value="HAD-like"/>
    <property type="match status" value="1"/>
</dbReference>
<dbReference type="SUPFAM" id="SSF53448">
    <property type="entry name" value="Nucleotide-diphospho-sugar transferases"/>
    <property type="match status" value="1"/>
</dbReference>
<proteinExistence type="inferred from homology"/>
<evidence type="ECO:0000313" key="7">
    <source>
        <dbReference type="Ensembl" id="ENSEEEP00000037350.2"/>
    </source>
</evidence>
<dbReference type="PANTHER" id="PTHR21485:SF3">
    <property type="entry name" value="N-ACYLNEURAMINATE CYTIDYLYLTRANSFERASE"/>
    <property type="match status" value="1"/>
</dbReference>
<dbReference type="Pfam" id="PF02348">
    <property type="entry name" value="CTP_transf_3"/>
    <property type="match status" value="1"/>
</dbReference>
<reference evidence="7" key="3">
    <citation type="submission" date="2020-05" db="EMBL/GenBank/DDBJ databases">
        <title>Electrophorus electricus (electric eel) genome, fEleEle1, primary haplotype.</title>
        <authorList>
            <person name="Myers G."/>
            <person name="Meyer A."/>
            <person name="Fedrigo O."/>
            <person name="Formenti G."/>
            <person name="Rhie A."/>
            <person name="Tracey A."/>
            <person name="Sims Y."/>
            <person name="Jarvis E.D."/>
        </authorList>
    </citation>
    <scope>NUCLEOTIDE SEQUENCE [LARGE SCALE GENOMIC DNA]</scope>
</reference>
<dbReference type="STRING" id="8005.ENSEEEP00000037350"/>
<evidence type="ECO:0000256" key="2">
    <source>
        <dbReference type="ARBA" id="ARBA00005141"/>
    </source>
</evidence>
<dbReference type="FunFam" id="3.90.550.10:FF:000074">
    <property type="entry name" value="N-acylneuraminate cytidylyltransferase A"/>
    <property type="match status" value="1"/>
</dbReference>
<dbReference type="Gene3D" id="3.90.550.10">
    <property type="entry name" value="Spore Coat Polysaccharide Biosynthesis Protein SpsA, Chain A"/>
    <property type="match status" value="1"/>
</dbReference>
<dbReference type="Ensembl" id="ENSEEET00000037785.2">
    <property type="protein sequence ID" value="ENSEEEP00000037350.2"/>
    <property type="gene ID" value="ENSEEEG00000017750.2"/>
</dbReference>
<evidence type="ECO:0000256" key="6">
    <source>
        <dbReference type="ARBA" id="ARBA00022695"/>
    </source>
</evidence>
<dbReference type="InterPro" id="IPR023214">
    <property type="entry name" value="HAD_sf"/>
</dbReference>